<gene>
    <name evidence="11" type="ORF">DPQ33_07220</name>
</gene>
<dbReference type="EMBL" id="QMIE01000005">
    <property type="protein sequence ID" value="TVM17893.1"/>
    <property type="molecule type" value="Genomic_DNA"/>
</dbReference>
<keyword evidence="3" id="KW-0597">Phosphoprotein</keyword>
<dbReference type="InterPro" id="IPR003661">
    <property type="entry name" value="HisK_dim/P_dom"/>
</dbReference>
<evidence type="ECO:0000313" key="11">
    <source>
        <dbReference type="EMBL" id="TVM17893.1"/>
    </source>
</evidence>
<dbReference type="Gene3D" id="3.30.565.10">
    <property type="entry name" value="Histidine kinase-like ATPase, C-terminal domain"/>
    <property type="match status" value="1"/>
</dbReference>
<feature type="domain" description="Histidine kinase" evidence="10">
    <location>
        <begin position="303"/>
        <end position="517"/>
    </location>
</feature>
<keyword evidence="9" id="KW-0812">Transmembrane</keyword>
<dbReference type="PANTHER" id="PTHR43065">
    <property type="entry name" value="SENSOR HISTIDINE KINASE"/>
    <property type="match status" value="1"/>
</dbReference>
<evidence type="ECO:0000256" key="2">
    <source>
        <dbReference type="ARBA" id="ARBA00012438"/>
    </source>
</evidence>
<dbReference type="RefSeq" id="WP_144302546.1">
    <property type="nucleotide sequence ID" value="NZ_QMIE01000005.1"/>
</dbReference>
<dbReference type="SUPFAM" id="SSF55874">
    <property type="entry name" value="ATPase domain of HSP90 chaperone/DNA topoisomerase II/histidine kinase"/>
    <property type="match status" value="1"/>
</dbReference>
<protein>
    <recommendedName>
        <fullName evidence="2">histidine kinase</fullName>
        <ecNumber evidence="2">2.7.13.3</ecNumber>
    </recommendedName>
</protein>
<feature type="transmembrane region" description="Helical" evidence="9">
    <location>
        <begin position="21"/>
        <end position="43"/>
    </location>
</feature>
<dbReference type="CDD" id="cd00082">
    <property type="entry name" value="HisKA"/>
    <property type="match status" value="1"/>
</dbReference>
<evidence type="ECO:0000256" key="7">
    <source>
        <dbReference type="ARBA" id="ARBA00022840"/>
    </source>
</evidence>
<dbReference type="InterPro" id="IPR036890">
    <property type="entry name" value="HATPase_C_sf"/>
</dbReference>
<evidence type="ECO:0000313" key="12">
    <source>
        <dbReference type="Proteomes" id="UP000448292"/>
    </source>
</evidence>
<evidence type="ECO:0000256" key="3">
    <source>
        <dbReference type="ARBA" id="ARBA00022553"/>
    </source>
</evidence>
<sequence>MTRHHIRPSRQTAAGQGSAGLGPWVVIAAFLLPLAAILAVAWLGADAVIAQARAYADQDLRAEGDLLAARVNGELLEIISTLESAALHGWDDSSTHHDIEALQSKALYGLDEAPAKAAHARAVRQARAVGSALVVDEGSSPMLVLAVADHPDRPARIAMAEISPDELLGAVPRREPLGEAALLDRAHHALHGNTAGQAWTNSSDSLSAARPESMLRTIRPLRDFPIYVGLARPEPDGWSLLMQNGRSLLVGAGLCLVLVPAGFLVLTTLVRRRLVEADAKRSLAFQEMEHVQKLSSIGRLAAGVAHEINNPLAIIAEKAGLMKDLASAAKDMPKAQRFIGLNDSILQAVTRCRAVTHRLLGFARRMEVRPMELDVNDVLRETLGFLERDALYRGITLDQELDEDLPAIESDRGQLQQVFLNLLNNAMAAVSDKGRIRVSTRREPDGVAVEIEDNGVGMSRETLAHIFEPFFSTKGEQGTGLGLSITYGIVDKLGGSIEVDSAEGEGSLFTIHLPLRANIAETVGTQINGG</sequence>
<dbReference type="SMART" id="SM00387">
    <property type="entry name" value="HATPase_c"/>
    <property type="match status" value="1"/>
</dbReference>
<reference evidence="11 12" key="1">
    <citation type="submission" date="2018-06" db="EMBL/GenBank/DDBJ databases">
        <title>Complete genome of Desulfovibrio indonesiensis P37SLT.</title>
        <authorList>
            <person name="Crispim J.S."/>
            <person name="Vidigal P.M.P."/>
            <person name="Silva L.C.F."/>
            <person name="Laguardia C.N."/>
            <person name="Araujo L.C."/>
            <person name="Dias R.S."/>
            <person name="Sousa M.P."/>
            <person name="Paula S.O."/>
            <person name="Silva C."/>
        </authorList>
    </citation>
    <scope>NUCLEOTIDE SEQUENCE [LARGE SCALE GENOMIC DNA]</scope>
    <source>
        <strain evidence="11 12">P37SLT</strain>
    </source>
</reference>
<keyword evidence="9" id="KW-1133">Transmembrane helix</keyword>
<dbReference type="AlphaFoldDB" id="A0A7M3MGK8"/>
<keyword evidence="8" id="KW-0902">Two-component regulatory system</keyword>
<comment type="caution">
    <text evidence="11">The sequence shown here is derived from an EMBL/GenBank/DDBJ whole genome shotgun (WGS) entry which is preliminary data.</text>
</comment>
<evidence type="ECO:0000259" key="10">
    <source>
        <dbReference type="PROSITE" id="PS50109"/>
    </source>
</evidence>
<dbReference type="SUPFAM" id="SSF47384">
    <property type="entry name" value="Homodimeric domain of signal transducing histidine kinase"/>
    <property type="match status" value="1"/>
</dbReference>
<dbReference type="OrthoDB" id="9777714at2"/>
<evidence type="ECO:0000256" key="4">
    <source>
        <dbReference type="ARBA" id="ARBA00022679"/>
    </source>
</evidence>
<dbReference type="Gene3D" id="1.10.287.130">
    <property type="match status" value="1"/>
</dbReference>
<evidence type="ECO:0000256" key="8">
    <source>
        <dbReference type="ARBA" id="ARBA00023012"/>
    </source>
</evidence>
<evidence type="ECO:0000256" key="9">
    <source>
        <dbReference type="SAM" id="Phobius"/>
    </source>
</evidence>
<dbReference type="EC" id="2.7.13.3" evidence="2"/>
<accession>A0A7M3MGK8</accession>
<dbReference type="PANTHER" id="PTHR43065:SF46">
    <property type="entry name" value="C4-DICARBOXYLATE TRANSPORT SENSOR PROTEIN DCTB"/>
    <property type="match status" value="1"/>
</dbReference>
<name>A0A7M3MGK8_9BACT</name>
<organism evidence="11 12">
    <name type="scientific">Oceanidesulfovibrio indonesiensis</name>
    <dbReference type="NCBI Taxonomy" id="54767"/>
    <lineage>
        <taxon>Bacteria</taxon>
        <taxon>Pseudomonadati</taxon>
        <taxon>Thermodesulfobacteriota</taxon>
        <taxon>Desulfovibrionia</taxon>
        <taxon>Desulfovibrionales</taxon>
        <taxon>Desulfovibrionaceae</taxon>
        <taxon>Oceanidesulfovibrio</taxon>
    </lineage>
</organism>
<dbReference type="Pfam" id="PF02518">
    <property type="entry name" value="HATPase_c"/>
    <property type="match status" value="1"/>
</dbReference>
<keyword evidence="7" id="KW-0067">ATP-binding</keyword>
<evidence type="ECO:0000256" key="6">
    <source>
        <dbReference type="ARBA" id="ARBA00022777"/>
    </source>
</evidence>
<dbReference type="InterPro" id="IPR036097">
    <property type="entry name" value="HisK_dim/P_sf"/>
</dbReference>
<dbReference type="InterPro" id="IPR004358">
    <property type="entry name" value="Sig_transdc_His_kin-like_C"/>
</dbReference>
<dbReference type="GO" id="GO:0005524">
    <property type="term" value="F:ATP binding"/>
    <property type="evidence" value="ECO:0007669"/>
    <property type="project" value="UniProtKB-KW"/>
</dbReference>
<dbReference type="SMART" id="SM00388">
    <property type="entry name" value="HisKA"/>
    <property type="match status" value="1"/>
</dbReference>
<dbReference type="PRINTS" id="PR00344">
    <property type="entry name" value="BCTRLSENSOR"/>
</dbReference>
<keyword evidence="9" id="KW-0472">Membrane</keyword>
<keyword evidence="12" id="KW-1185">Reference proteome</keyword>
<keyword evidence="4" id="KW-0808">Transferase</keyword>
<evidence type="ECO:0000256" key="1">
    <source>
        <dbReference type="ARBA" id="ARBA00000085"/>
    </source>
</evidence>
<dbReference type="GO" id="GO:0000155">
    <property type="term" value="F:phosphorelay sensor kinase activity"/>
    <property type="evidence" value="ECO:0007669"/>
    <property type="project" value="InterPro"/>
</dbReference>
<keyword evidence="6" id="KW-0418">Kinase</keyword>
<feature type="transmembrane region" description="Helical" evidence="9">
    <location>
        <begin position="248"/>
        <end position="270"/>
    </location>
</feature>
<dbReference type="InterPro" id="IPR003594">
    <property type="entry name" value="HATPase_dom"/>
</dbReference>
<keyword evidence="5" id="KW-0547">Nucleotide-binding</keyword>
<dbReference type="Proteomes" id="UP000448292">
    <property type="component" value="Unassembled WGS sequence"/>
</dbReference>
<evidence type="ECO:0000256" key="5">
    <source>
        <dbReference type="ARBA" id="ARBA00022741"/>
    </source>
</evidence>
<dbReference type="PROSITE" id="PS50109">
    <property type="entry name" value="HIS_KIN"/>
    <property type="match status" value="1"/>
</dbReference>
<proteinExistence type="predicted"/>
<dbReference type="InterPro" id="IPR005467">
    <property type="entry name" value="His_kinase_dom"/>
</dbReference>
<comment type="catalytic activity">
    <reaction evidence="1">
        <text>ATP + protein L-histidine = ADP + protein N-phospho-L-histidine.</text>
        <dbReference type="EC" id="2.7.13.3"/>
    </reaction>
</comment>